<evidence type="ECO:0000256" key="4">
    <source>
        <dbReference type="ARBA" id="ARBA00022741"/>
    </source>
</evidence>
<comment type="similarity">
    <text evidence="2">Belongs to the ABC transporter superfamily.</text>
</comment>
<dbReference type="PROSITE" id="PS50893">
    <property type="entry name" value="ABC_TRANSPORTER_2"/>
    <property type="match status" value="1"/>
</dbReference>
<keyword evidence="4" id="KW-0547">Nucleotide-binding</keyword>
<dbReference type="RefSeq" id="WP_382421410.1">
    <property type="nucleotide sequence ID" value="NZ_JBHSCW010000003.1"/>
</dbReference>
<protein>
    <submittedName>
        <fullName evidence="7">ABC transporter ATP-binding protein</fullName>
    </submittedName>
</protein>
<dbReference type="Pfam" id="PF08352">
    <property type="entry name" value="oligo_HPY"/>
    <property type="match status" value="1"/>
</dbReference>
<evidence type="ECO:0000256" key="2">
    <source>
        <dbReference type="ARBA" id="ARBA00005417"/>
    </source>
</evidence>
<dbReference type="SMART" id="SM00382">
    <property type="entry name" value="AAA"/>
    <property type="match status" value="1"/>
</dbReference>
<dbReference type="InterPro" id="IPR003593">
    <property type="entry name" value="AAA+_ATPase"/>
</dbReference>
<evidence type="ECO:0000256" key="5">
    <source>
        <dbReference type="ARBA" id="ARBA00022840"/>
    </source>
</evidence>
<keyword evidence="3" id="KW-0813">Transport</keyword>
<dbReference type="Gene3D" id="3.40.50.300">
    <property type="entry name" value="P-loop containing nucleotide triphosphate hydrolases"/>
    <property type="match status" value="1"/>
</dbReference>
<keyword evidence="8" id="KW-1185">Reference proteome</keyword>
<dbReference type="CDD" id="cd03257">
    <property type="entry name" value="ABC_NikE_OppD_transporters"/>
    <property type="match status" value="1"/>
</dbReference>
<dbReference type="NCBIfam" id="TIGR01727">
    <property type="entry name" value="oligo_HPY"/>
    <property type="match status" value="1"/>
</dbReference>
<dbReference type="InterPro" id="IPR013563">
    <property type="entry name" value="Oligopep_ABC_C"/>
</dbReference>
<dbReference type="Pfam" id="PF00005">
    <property type="entry name" value="ABC_tran"/>
    <property type="match status" value="1"/>
</dbReference>
<name>A0ABV8UJ37_9PROT</name>
<feature type="domain" description="ABC transporter" evidence="6">
    <location>
        <begin position="19"/>
        <end position="276"/>
    </location>
</feature>
<dbReference type="EMBL" id="JBHSCW010000003">
    <property type="protein sequence ID" value="MFC4351069.1"/>
    <property type="molecule type" value="Genomic_DNA"/>
</dbReference>
<evidence type="ECO:0000313" key="8">
    <source>
        <dbReference type="Proteomes" id="UP001595799"/>
    </source>
</evidence>
<dbReference type="InterPro" id="IPR003439">
    <property type="entry name" value="ABC_transporter-like_ATP-bd"/>
</dbReference>
<sequence length="356" mass="39888">MTDILQVKSSAWHSSSPLVSVQGLSKHFDISPPFLTRLLHGRHRRSLRAVDDISFDIPRGKTFSLVGESGCGKSTVARLLVGLYQPTQGEIFFDDKPVSRLKTPRELAPFQRRIQIIFQDPYASLNPRWRVRNIIAEPIRTHGLLEEGAPMRKRIAKLLEHVGFSEKDGDKYPHEFSGGQRQRISIARALAGDPEFLVCDEPTSALDVSVQAQILNLMKDLQEELGLTYLFISHDLAVVSHISDYLGVMYLGRLVEAGRAGDIFDNPQHPYTRMLLDAIPDLEMSGRRRIPVAGEVPSPIEPPSGCHFHPRCPFADARCREEIPGITEARDVRVRCHAVEEGRLTPQVLAEAAARR</sequence>
<evidence type="ECO:0000313" key="7">
    <source>
        <dbReference type="EMBL" id="MFC4351069.1"/>
    </source>
</evidence>
<comment type="subcellular location">
    <subcellularLocation>
        <location evidence="1">Cell inner membrane</location>
        <topology evidence="1">Peripheral membrane protein</topology>
    </subcellularLocation>
</comment>
<evidence type="ECO:0000256" key="1">
    <source>
        <dbReference type="ARBA" id="ARBA00004417"/>
    </source>
</evidence>
<dbReference type="PROSITE" id="PS00211">
    <property type="entry name" value="ABC_TRANSPORTER_1"/>
    <property type="match status" value="1"/>
</dbReference>
<organism evidence="7 8">
    <name type="scientific">Fodinicurvata halophila</name>
    <dbReference type="NCBI Taxonomy" id="1419723"/>
    <lineage>
        <taxon>Bacteria</taxon>
        <taxon>Pseudomonadati</taxon>
        <taxon>Pseudomonadota</taxon>
        <taxon>Alphaproteobacteria</taxon>
        <taxon>Rhodospirillales</taxon>
        <taxon>Rhodovibrionaceae</taxon>
        <taxon>Fodinicurvata</taxon>
    </lineage>
</organism>
<dbReference type="InterPro" id="IPR027417">
    <property type="entry name" value="P-loop_NTPase"/>
</dbReference>
<reference evidence="8" key="1">
    <citation type="journal article" date="2019" name="Int. J. Syst. Evol. Microbiol.">
        <title>The Global Catalogue of Microorganisms (GCM) 10K type strain sequencing project: providing services to taxonomists for standard genome sequencing and annotation.</title>
        <authorList>
            <consortium name="The Broad Institute Genomics Platform"/>
            <consortium name="The Broad Institute Genome Sequencing Center for Infectious Disease"/>
            <person name="Wu L."/>
            <person name="Ma J."/>
        </authorList>
    </citation>
    <scope>NUCLEOTIDE SEQUENCE [LARGE SCALE GENOMIC DNA]</scope>
    <source>
        <strain evidence="8">CECT 8472</strain>
    </source>
</reference>
<gene>
    <name evidence="7" type="ORF">ACFOW6_05880</name>
</gene>
<dbReference type="PANTHER" id="PTHR43776">
    <property type="entry name" value="TRANSPORT ATP-BINDING PROTEIN"/>
    <property type="match status" value="1"/>
</dbReference>
<keyword evidence="5 7" id="KW-0067">ATP-binding</keyword>
<comment type="caution">
    <text evidence="7">The sequence shown here is derived from an EMBL/GenBank/DDBJ whole genome shotgun (WGS) entry which is preliminary data.</text>
</comment>
<dbReference type="InterPro" id="IPR017871">
    <property type="entry name" value="ABC_transporter-like_CS"/>
</dbReference>
<evidence type="ECO:0000256" key="3">
    <source>
        <dbReference type="ARBA" id="ARBA00022448"/>
    </source>
</evidence>
<dbReference type="SUPFAM" id="SSF52540">
    <property type="entry name" value="P-loop containing nucleoside triphosphate hydrolases"/>
    <property type="match status" value="1"/>
</dbReference>
<evidence type="ECO:0000259" key="6">
    <source>
        <dbReference type="PROSITE" id="PS50893"/>
    </source>
</evidence>
<dbReference type="PANTHER" id="PTHR43776:SF7">
    <property type="entry name" value="D,D-DIPEPTIDE TRANSPORT ATP-BINDING PROTEIN DDPF-RELATED"/>
    <property type="match status" value="1"/>
</dbReference>
<dbReference type="Proteomes" id="UP001595799">
    <property type="component" value="Unassembled WGS sequence"/>
</dbReference>
<accession>A0ABV8UJ37</accession>
<proteinExistence type="inferred from homology"/>
<dbReference type="GO" id="GO:0005524">
    <property type="term" value="F:ATP binding"/>
    <property type="evidence" value="ECO:0007669"/>
    <property type="project" value="UniProtKB-KW"/>
</dbReference>
<dbReference type="InterPro" id="IPR050319">
    <property type="entry name" value="ABC_transp_ATP-bind"/>
</dbReference>